<dbReference type="AlphaFoldDB" id="A0A9X3I037"/>
<dbReference type="InterPro" id="IPR037401">
    <property type="entry name" value="SnoaL-like"/>
</dbReference>
<comment type="caution">
    <text evidence="2">The sequence shown here is derived from an EMBL/GenBank/DDBJ whole genome shotgun (WGS) entry which is preliminary data.</text>
</comment>
<name>A0A9X3I037_9FLAO</name>
<evidence type="ECO:0000313" key="3">
    <source>
        <dbReference type="Proteomes" id="UP001148482"/>
    </source>
</evidence>
<protein>
    <submittedName>
        <fullName evidence="2">Nuclear transport factor 2 family protein</fullName>
    </submittedName>
</protein>
<dbReference type="EMBL" id="JAPJDA010000003">
    <property type="protein sequence ID" value="MCX2837038.1"/>
    <property type="molecule type" value="Genomic_DNA"/>
</dbReference>
<evidence type="ECO:0000313" key="2">
    <source>
        <dbReference type="EMBL" id="MCX2837038.1"/>
    </source>
</evidence>
<dbReference type="InterPro" id="IPR032710">
    <property type="entry name" value="NTF2-like_dom_sf"/>
</dbReference>
<keyword evidence="3" id="KW-1185">Reference proteome</keyword>
<evidence type="ECO:0000259" key="1">
    <source>
        <dbReference type="Pfam" id="PF12680"/>
    </source>
</evidence>
<reference evidence="2" key="1">
    <citation type="submission" date="2022-11" db="EMBL/GenBank/DDBJ databases">
        <title>Salinimicrobium profundisediminis sp. nov., isolated from deep-sea sediment of the Mariana Trench.</title>
        <authorList>
            <person name="Fu H."/>
        </authorList>
    </citation>
    <scope>NUCLEOTIDE SEQUENCE</scope>
    <source>
        <strain evidence="2">MT39</strain>
    </source>
</reference>
<dbReference type="Pfam" id="PF12680">
    <property type="entry name" value="SnoaL_2"/>
    <property type="match status" value="1"/>
</dbReference>
<dbReference type="RefSeq" id="WP_266068236.1">
    <property type="nucleotide sequence ID" value="NZ_JAPJDA010000003.1"/>
</dbReference>
<feature type="domain" description="SnoaL-like" evidence="1">
    <location>
        <begin position="10"/>
        <end position="103"/>
    </location>
</feature>
<dbReference type="Gene3D" id="3.10.450.50">
    <property type="match status" value="1"/>
</dbReference>
<dbReference type="Proteomes" id="UP001148482">
    <property type="component" value="Unassembled WGS sequence"/>
</dbReference>
<proteinExistence type="predicted"/>
<organism evidence="2 3">
    <name type="scientific">Salinimicrobium profundisediminis</name>
    <dbReference type="NCBI Taxonomy" id="2994553"/>
    <lineage>
        <taxon>Bacteria</taxon>
        <taxon>Pseudomonadati</taxon>
        <taxon>Bacteroidota</taxon>
        <taxon>Flavobacteriia</taxon>
        <taxon>Flavobacteriales</taxon>
        <taxon>Flavobacteriaceae</taxon>
        <taxon>Salinimicrobium</taxon>
    </lineage>
</organism>
<gene>
    <name evidence="2" type="ORF">OQ279_02635</name>
</gene>
<accession>A0A9X3I037</accession>
<sequence>MTEKEKFLREVNNAYENWDEQFFMERITDDIYWEIVGEKDISGKAEFKEVLDRMKEMPPVEIDVQNVFLDNLHGIVRGVVVSRNRLGQKKHYGFCDIYKFAEGGEKLRLSGITSYVIDISRHIQYKENC</sequence>
<dbReference type="SUPFAM" id="SSF54427">
    <property type="entry name" value="NTF2-like"/>
    <property type="match status" value="1"/>
</dbReference>